<dbReference type="OrthoDB" id="4729789at2"/>
<dbReference type="EMBL" id="CP019607">
    <property type="protein sequence ID" value="AQP51257.1"/>
    <property type="molecule type" value="Genomic_DNA"/>
</dbReference>
<evidence type="ECO:0000256" key="1">
    <source>
        <dbReference type="SAM" id="MobiDB-lite"/>
    </source>
</evidence>
<reference evidence="2 3" key="1">
    <citation type="journal article" date="2008" name="Int. J. Syst. Evol. Microbiol.">
        <title>Tessaracoccus flavescens sp. nov., isolated from marine sediment.</title>
        <authorList>
            <person name="Lee D.W."/>
            <person name="Lee S.D."/>
        </authorList>
    </citation>
    <scope>NUCLEOTIDE SEQUENCE [LARGE SCALE GENOMIC DNA]</scope>
    <source>
        <strain evidence="2 3">SST-39T</strain>
    </source>
</reference>
<organism evidence="2 3">
    <name type="scientific">Tessaracoccus flavescens</name>
    <dbReference type="NCBI Taxonomy" id="399497"/>
    <lineage>
        <taxon>Bacteria</taxon>
        <taxon>Bacillati</taxon>
        <taxon>Actinomycetota</taxon>
        <taxon>Actinomycetes</taxon>
        <taxon>Propionibacteriales</taxon>
        <taxon>Propionibacteriaceae</taxon>
        <taxon>Tessaracoccus</taxon>
    </lineage>
</organism>
<dbReference type="Proteomes" id="UP000188235">
    <property type="component" value="Chromosome"/>
</dbReference>
<dbReference type="AlphaFoldDB" id="A0A1Q2CYR6"/>
<dbReference type="InterPro" id="IPR013324">
    <property type="entry name" value="RNA_pol_sigma_r3/r4-like"/>
</dbReference>
<gene>
    <name evidence="2" type="ORF">BW733_10875</name>
</gene>
<proteinExistence type="predicted"/>
<keyword evidence="3" id="KW-1185">Reference proteome</keyword>
<accession>A0A1Q2CYR6</accession>
<evidence type="ECO:0000313" key="2">
    <source>
        <dbReference type="EMBL" id="AQP51257.1"/>
    </source>
</evidence>
<dbReference type="STRING" id="399497.BW733_10875"/>
<name>A0A1Q2CYR6_9ACTN</name>
<dbReference type="SUPFAM" id="SSF88659">
    <property type="entry name" value="Sigma3 and sigma4 domains of RNA polymerase sigma factors"/>
    <property type="match status" value="1"/>
</dbReference>
<dbReference type="InterPro" id="IPR036388">
    <property type="entry name" value="WH-like_DNA-bd_sf"/>
</dbReference>
<feature type="compositionally biased region" description="Basic residues" evidence="1">
    <location>
        <begin position="115"/>
        <end position="126"/>
    </location>
</feature>
<dbReference type="Gene3D" id="1.10.10.10">
    <property type="entry name" value="Winged helix-like DNA-binding domain superfamily/Winged helix DNA-binding domain"/>
    <property type="match status" value="1"/>
</dbReference>
<feature type="region of interest" description="Disordered" evidence="1">
    <location>
        <begin position="101"/>
        <end position="126"/>
    </location>
</feature>
<evidence type="ECO:0000313" key="3">
    <source>
        <dbReference type="Proteomes" id="UP000188235"/>
    </source>
</evidence>
<sequence>MSKSEELTVAASEALAAAQHEHEPMARVTALAAARERLDEAYNEALAEAVVSGYSFREVAQAAGVAPNSVSPRLARSALLAPYASDEGRVGAQDVTIAQHELHQKDPAAAPMRFVPRRRGRGAPRD</sequence>
<protein>
    <submittedName>
        <fullName evidence="2">Uncharacterized protein</fullName>
    </submittedName>
</protein>
<dbReference type="RefSeq" id="WP_077350389.1">
    <property type="nucleotide sequence ID" value="NZ_CP019607.1"/>
</dbReference>
<dbReference type="KEGG" id="tfa:BW733_10875"/>